<accession>A0ABX2HW65</accession>
<dbReference type="SUPFAM" id="SSF51161">
    <property type="entry name" value="Trimeric LpxA-like enzymes"/>
    <property type="match status" value="1"/>
</dbReference>
<dbReference type="InterPro" id="IPR018357">
    <property type="entry name" value="Hexapep_transf_CS"/>
</dbReference>
<evidence type="ECO:0000256" key="2">
    <source>
        <dbReference type="ARBA" id="ARBA00022737"/>
    </source>
</evidence>
<dbReference type="PANTHER" id="PTHR43300:SF11">
    <property type="entry name" value="ACETYLTRANSFERASE RV3034C-RELATED"/>
    <property type="match status" value="1"/>
</dbReference>
<keyword evidence="1" id="KW-0808">Transferase</keyword>
<keyword evidence="2" id="KW-0677">Repeat</keyword>
<organism evidence="3 4">
    <name type="scientific">Enterocloster aldenensis</name>
    <dbReference type="NCBI Taxonomy" id="358742"/>
    <lineage>
        <taxon>Bacteria</taxon>
        <taxon>Bacillati</taxon>
        <taxon>Bacillota</taxon>
        <taxon>Clostridia</taxon>
        <taxon>Lachnospirales</taxon>
        <taxon>Lachnospiraceae</taxon>
        <taxon>Enterocloster</taxon>
    </lineage>
</organism>
<dbReference type="InterPro" id="IPR001451">
    <property type="entry name" value="Hexapep"/>
</dbReference>
<keyword evidence="4" id="KW-1185">Reference proteome</keyword>
<reference evidence="3 4" key="1">
    <citation type="journal article" date="2020" name="Cell Host Microbe">
        <title>Functional and Genomic Variation between Human-Derived Isolates of Lachnospiraceae Reveals Inter- and Intra-Species Diversity.</title>
        <authorList>
            <person name="Sorbara M.T."/>
            <person name="Littmann E.R."/>
            <person name="Fontana E."/>
            <person name="Moody T.U."/>
            <person name="Kohout C.E."/>
            <person name="Gjonbalaj M."/>
            <person name="Eaton V."/>
            <person name="Seok R."/>
            <person name="Leiner I.M."/>
            <person name="Pamer E.G."/>
        </authorList>
    </citation>
    <scope>NUCLEOTIDE SEQUENCE [LARGE SCALE GENOMIC DNA]</scope>
    <source>
        <strain evidence="3 4">MSK.1.17</strain>
    </source>
</reference>
<evidence type="ECO:0000256" key="1">
    <source>
        <dbReference type="ARBA" id="ARBA00022679"/>
    </source>
</evidence>
<comment type="caution">
    <text evidence="3">The sequence shown here is derived from an EMBL/GenBank/DDBJ whole genome shotgun (WGS) entry which is preliminary data.</text>
</comment>
<dbReference type="PROSITE" id="PS00101">
    <property type="entry name" value="HEXAPEP_TRANSFERASES"/>
    <property type="match status" value="1"/>
</dbReference>
<evidence type="ECO:0000313" key="4">
    <source>
        <dbReference type="Proteomes" id="UP000669239"/>
    </source>
</evidence>
<sequence>MRNRVLKNYVKSTFLGELIKIAKLNHFRRKWIIRNRHNDTFPMNIFDLNAVKIGNYSYGELNIISFGNCIKLEIGNFVSISQQVIFMLDVQHYMNHISTYPFKVKVLNSCSIEAYGKGDIIIDDDVWIGYGSIIMPGVHIGKGAVIASGSIVTKSVPPYTIVGGVPAAYIRNRFDKEIIQTLLKFDFQNLNKDSISKNIDALYTKVDNKNIQQLLKLFNQGRSII</sequence>
<dbReference type="InterPro" id="IPR050179">
    <property type="entry name" value="Trans_hexapeptide_repeat"/>
</dbReference>
<dbReference type="Pfam" id="PF00132">
    <property type="entry name" value="Hexapep"/>
    <property type="match status" value="1"/>
</dbReference>
<dbReference type="Proteomes" id="UP000669239">
    <property type="component" value="Unassembled WGS sequence"/>
</dbReference>
<dbReference type="CDD" id="cd03349">
    <property type="entry name" value="LbH_XAT"/>
    <property type="match status" value="1"/>
</dbReference>
<dbReference type="PANTHER" id="PTHR43300">
    <property type="entry name" value="ACETYLTRANSFERASE"/>
    <property type="match status" value="1"/>
</dbReference>
<dbReference type="RefSeq" id="WP_165642116.1">
    <property type="nucleotide sequence ID" value="NZ_JAAITT010000094.1"/>
</dbReference>
<dbReference type="InterPro" id="IPR011004">
    <property type="entry name" value="Trimer_LpxA-like_sf"/>
</dbReference>
<proteinExistence type="predicted"/>
<protein>
    <submittedName>
        <fullName evidence="3">CatB-related O-acetyltransferase</fullName>
    </submittedName>
</protein>
<dbReference type="Gene3D" id="2.160.10.10">
    <property type="entry name" value="Hexapeptide repeat proteins"/>
    <property type="match status" value="1"/>
</dbReference>
<name>A0ABX2HW65_9FIRM</name>
<evidence type="ECO:0000313" key="3">
    <source>
        <dbReference type="EMBL" id="NSJ52676.1"/>
    </source>
</evidence>
<dbReference type="EMBL" id="JAAITT010000094">
    <property type="protein sequence ID" value="NSJ52676.1"/>
    <property type="molecule type" value="Genomic_DNA"/>
</dbReference>
<gene>
    <name evidence="3" type="ORF">G5B36_29005</name>
</gene>